<protein>
    <submittedName>
        <fullName evidence="1">Uncharacterized protein</fullName>
    </submittedName>
</protein>
<name>A0A540LLX3_MALBA</name>
<accession>A0A540LLX3</accession>
<organism evidence="1 2">
    <name type="scientific">Malus baccata</name>
    <name type="common">Siberian crab apple</name>
    <name type="synonym">Pyrus baccata</name>
    <dbReference type="NCBI Taxonomy" id="106549"/>
    <lineage>
        <taxon>Eukaryota</taxon>
        <taxon>Viridiplantae</taxon>
        <taxon>Streptophyta</taxon>
        <taxon>Embryophyta</taxon>
        <taxon>Tracheophyta</taxon>
        <taxon>Spermatophyta</taxon>
        <taxon>Magnoliopsida</taxon>
        <taxon>eudicotyledons</taxon>
        <taxon>Gunneridae</taxon>
        <taxon>Pentapetalae</taxon>
        <taxon>rosids</taxon>
        <taxon>fabids</taxon>
        <taxon>Rosales</taxon>
        <taxon>Rosaceae</taxon>
        <taxon>Amygdaloideae</taxon>
        <taxon>Maleae</taxon>
        <taxon>Malus</taxon>
    </lineage>
</organism>
<evidence type="ECO:0000313" key="1">
    <source>
        <dbReference type="EMBL" id="TQD87282.1"/>
    </source>
</evidence>
<comment type="caution">
    <text evidence="1">The sequence shown here is derived from an EMBL/GenBank/DDBJ whole genome shotgun (WGS) entry which is preliminary data.</text>
</comment>
<dbReference type="EMBL" id="VIEB01000541">
    <property type="protein sequence ID" value="TQD87282.1"/>
    <property type="molecule type" value="Genomic_DNA"/>
</dbReference>
<proteinExistence type="predicted"/>
<sequence>MTISEAISLVPLDPETPSTNHAHFDQGFLPSSPDFDLALSNLDHAVLDELQKLDLKEQGEDNGEPDEVQKLDSIEKVEEDGDCEWQKVDLKAKEDGAIKKKHS</sequence>
<gene>
    <name evidence="1" type="ORF">C1H46_027149</name>
</gene>
<reference evidence="1 2" key="1">
    <citation type="journal article" date="2019" name="G3 (Bethesda)">
        <title>Sequencing of a Wild Apple (Malus baccata) Genome Unravels the Differences Between Cultivated and Wild Apple Species Regarding Disease Resistance and Cold Tolerance.</title>
        <authorList>
            <person name="Chen X."/>
        </authorList>
    </citation>
    <scope>NUCLEOTIDE SEQUENCE [LARGE SCALE GENOMIC DNA]</scope>
    <source>
        <strain evidence="2">cv. Shandingzi</strain>
        <tissue evidence="1">Leaves</tissue>
    </source>
</reference>
<evidence type="ECO:0000313" key="2">
    <source>
        <dbReference type="Proteomes" id="UP000315295"/>
    </source>
</evidence>
<keyword evidence="2" id="KW-1185">Reference proteome</keyword>
<dbReference type="Proteomes" id="UP000315295">
    <property type="component" value="Unassembled WGS sequence"/>
</dbReference>
<dbReference type="AlphaFoldDB" id="A0A540LLX3"/>